<protein>
    <submittedName>
        <fullName evidence="1">Uncharacterized protein</fullName>
    </submittedName>
</protein>
<name>A0A8H6MRG4_9PEZI</name>
<proteinExistence type="predicted"/>
<comment type="caution">
    <text evidence="1">The sequence shown here is derived from an EMBL/GenBank/DDBJ whole genome shotgun (WGS) entry which is preliminary data.</text>
</comment>
<dbReference type="AlphaFoldDB" id="A0A8H6MRG4"/>
<sequence>MAANAKMAPPAPPITTDPSTFATLSVSHILRLHHRERLVVHPLLWTSRQLDLLSCAFVDAPPTNTDQTGNGCDTDERHTSPPLIVGSATPSNAQPGLPGVGSKVPSKKLHDCHGQAPSVYIHARMLTLAKLLPAKAYAIRQLLCEDQSSCVEKLAFHYDKQAIRLPCIQMLFSIGKGSQFPDSPSIAHVYFLEIVAARKSRLGRLTRSLPSPPIRSLQKIRLQRVTPVSLARDSYIVAVLIAMAQAQAGRDSASPGTESFRVNLLLNNIDDKSHLHVFSAVIEKVLLERLANPKSAPPHAVQTKVHTHVVPYKPFLTFQQRLLEVIASRRHKRKRQPDDE</sequence>
<gene>
    <name evidence="1" type="ORF">CSOJ01_08837</name>
</gene>
<dbReference type="Proteomes" id="UP000652219">
    <property type="component" value="Unassembled WGS sequence"/>
</dbReference>
<accession>A0A8H6MRG4</accession>
<keyword evidence="2" id="KW-1185">Reference proteome</keyword>
<evidence type="ECO:0000313" key="1">
    <source>
        <dbReference type="EMBL" id="KAF6806417.1"/>
    </source>
</evidence>
<dbReference type="EMBL" id="WIGN01000159">
    <property type="protein sequence ID" value="KAF6806417.1"/>
    <property type="molecule type" value="Genomic_DNA"/>
</dbReference>
<evidence type="ECO:0000313" key="2">
    <source>
        <dbReference type="Proteomes" id="UP000652219"/>
    </source>
</evidence>
<reference evidence="1 2" key="1">
    <citation type="journal article" date="2020" name="Phytopathology">
        <title>Genome Sequence Resources of Colletotrichum truncatum, C. plurivorum, C. musicola, and C. sojae: Four Species Pathogenic to Soybean (Glycine max).</title>
        <authorList>
            <person name="Rogerio F."/>
            <person name="Boufleur T.R."/>
            <person name="Ciampi-Guillardi M."/>
            <person name="Sukno S.A."/>
            <person name="Thon M.R."/>
            <person name="Massola Junior N.S."/>
            <person name="Baroncelli R."/>
        </authorList>
    </citation>
    <scope>NUCLEOTIDE SEQUENCE [LARGE SCALE GENOMIC DNA]</scope>
    <source>
        <strain evidence="1 2">LFN0009</strain>
    </source>
</reference>
<organism evidence="1 2">
    <name type="scientific">Colletotrichum sojae</name>
    <dbReference type="NCBI Taxonomy" id="2175907"/>
    <lineage>
        <taxon>Eukaryota</taxon>
        <taxon>Fungi</taxon>
        <taxon>Dikarya</taxon>
        <taxon>Ascomycota</taxon>
        <taxon>Pezizomycotina</taxon>
        <taxon>Sordariomycetes</taxon>
        <taxon>Hypocreomycetidae</taxon>
        <taxon>Glomerellales</taxon>
        <taxon>Glomerellaceae</taxon>
        <taxon>Colletotrichum</taxon>
        <taxon>Colletotrichum orchidearum species complex</taxon>
    </lineage>
</organism>